<protein>
    <submittedName>
        <fullName evidence="2">Cell division protein ZapB</fullName>
    </submittedName>
</protein>
<dbReference type="EMBL" id="JACHWY010000003">
    <property type="protein sequence ID" value="MBB3048395.1"/>
    <property type="molecule type" value="Genomic_DNA"/>
</dbReference>
<evidence type="ECO:0000256" key="1">
    <source>
        <dbReference type="SAM" id="Coils"/>
    </source>
</evidence>
<reference evidence="2 3" key="1">
    <citation type="submission" date="2020-08" db="EMBL/GenBank/DDBJ databases">
        <title>Genomic Encyclopedia of Type Strains, Phase III (KMG-III): the genomes of soil and plant-associated and newly described type strains.</title>
        <authorList>
            <person name="Whitman W."/>
        </authorList>
    </citation>
    <scope>NUCLEOTIDE SEQUENCE [LARGE SCALE GENOMIC DNA]</scope>
    <source>
        <strain evidence="2 3">CECT 8654</strain>
    </source>
</reference>
<proteinExistence type="predicted"/>
<name>A0A7W4Z7U8_9GAMM</name>
<dbReference type="RefSeq" id="WP_183411179.1">
    <property type="nucleotide sequence ID" value="NZ_JACHWY010000003.1"/>
</dbReference>
<dbReference type="AlphaFoldDB" id="A0A7W4Z7U8"/>
<keyword evidence="2" id="KW-0131">Cell cycle</keyword>
<feature type="coiled-coil region" evidence="1">
    <location>
        <begin position="6"/>
        <end position="68"/>
    </location>
</feature>
<evidence type="ECO:0000313" key="2">
    <source>
        <dbReference type="EMBL" id="MBB3048395.1"/>
    </source>
</evidence>
<dbReference type="Proteomes" id="UP000537130">
    <property type="component" value="Unassembled WGS sequence"/>
</dbReference>
<keyword evidence="2" id="KW-0132">Cell division</keyword>
<sequence>MPDLSIKSVERKIDELIQLCEQLNRENQMLKTNTEAWQRERETLLEKTNIARNKVESMIQRLRALEQES</sequence>
<dbReference type="NCBIfam" id="TIGR02449">
    <property type="entry name" value="TIGR02449 family protein"/>
    <property type="match status" value="1"/>
</dbReference>
<accession>A0A7W4Z7U8</accession>
<evidence type="ECO:0000313" key="3">
    <source>
        <dbReference type="Proteomes" id="UP000537130"/>
    </source>
</evidence>
<organism evidence="2 3">
    <name type="scientific">Litorivivens lipolytica</name>
    <dbReference type="NCBI Taxonomy" id="1524264"/>
    <lineage>
        <taxon>Bacteria</taxon>
        <taxon>Pseudomonadati</taxon>
        <taxon>Pseudomonadota</taxon>
        <taxon>Gammaproteobacteria</taxon>
        <taxon>Litorivivens</taxon>
    </lineage>
</organism>
<keyword evidence="3" id="KW-1185">Reference proteome</keyword>
<dbReference type="InterPro" id="IPR012662">
    <property type="entry name" value="CHP02449"/>
</dbReference>
<dbReference type="GO" id="GO:0051301">
    <property type="term" value="P:cell division"/>
    <property type="evidence" value="ECO:0007669"/>
    <property type="project" value="UniProtKB-KW"/>
</dbReference>
<comment type="caution">
    <text evidence="2">The sequence shown here is derived from an EMBL/GenBank/DDBJ whole genome shotgun (WGS) entry which is preliminary data.</text>
</comment>
<gene>
    <name evidence="2" type="ORF">FHR99_002669</name>
</gene>
<keyword evidence="1" id="KW-0175">Coiled coil</keyword>